<evidence type="ECO:0000256" key="7">
    <source>
        <dbReference type="ARBA" id="ARBA00034000"/>
    </source>
</evidence>
<evidence type="ECO:0000256" key="5">
    <source>
        <dbReference type="ARBA" id="ARBA00022801"/>
    </source>
</evidence>
<comment type="caution">
    <text evidence="13">The sequence shown here is derived from an EMBL/GenBank/DDBJ whole genome shotgun (WGS) entry which is preliminary data.</text>
</comment>
<evidence type="ECO:0000256" key="3">
    <source>
        <dbReference type="ARBA" id="ARBA00022676"/>
    </source>
</evidence>
<feature type="compositionally biased region" description="Low complexity" evidence="9">
    <location>
        <begin position="699"/>
        <end position="718"/>
    </location>
</feature>
<evidence type="ECO:0000256" key="10">
    <source>
        <dbReference type="SAM" id="Phobius"/>
    </source>
</evidence>
<evidence type="ECO:0000313" key="13">
    <source>
        <dbReference type="EMBL" id="NYS46709.1"/>
    </source>
</evidence>
<comment type="catalytic activity">
    <reaction evidence="7">
        <text>Preferential cleavage: (Ac)2-L-Lys-D-Ala-|-D-Ala. Also transpeptidation of peptidyl-alanyl moieties that are N-acyl substituents of D-alanine.</text>
        <dbReference type="EC" id="3.4.16.4"/>
    </reaction>
</comment>
<protein>
    <submittedName>
        <fullName evidence="13">PBP1A family penicillin-binding protein</fullName>
    </submittedName>
</protein>
<proteinExistence type="predicted"/>
<evidence type="ECO:0000259" key="12">
    <source>
        <dbReference type="Pfam" id="PF00912"/>
    </source>
</evidence>
<evidence type="ECO:0000256" key="8">
    <source>
        <dbReference type="ARBA" id="ARBA00049902"/>
    </source>
</evidence>
<comment type="catalytic activity">
    <reaction evidence="8">
        <text>[GlcNAc-(1-&gt;4)-Mur2Ac(oyl-L-Ala-gamma-D-Glu-L-Lys-D-Ala-D-Ala)](n)-di-trans,octa-cis-undecaprenyl diphosphate + beta-D-GlcNAc-(1-&gt;4)-Mur2Ac(oyl-L-Ala-gamma-D-Glu-L-Lys-D-Ala-D-Ala)-di-trans,octa-cis-undecaprenyl diphosphate = [GlcNAc-(1-&gt;4)-Mur2Ac(oyl-L-Ala-gamma-D-Glu-L-Lys-D-Ala-D-Ala)](n+1)-di-trans,octa-cis-undecaprenyl diphosphate + di-trans,octa-cis-undecaprenyl diphosphate + H(+)</text>
        <dbReference type="Rhea" id="RHEA:23708"/>
        <dbReference type="Rhea" id="RHEA-COMP:9602"/>
        <dbReference type="Rhea" id="RHEA-COMP:9603"/>
        <dbReference type="ChEBI" id="CHEBI:15378"/>
        <dbReference type="ChEBI" id="CHEBI:58405"/>
        <dbReference type="ChEBI" id="CHEBI:60033"/>
        <dbReference type="ChEBI" id="CHEBI:78435"/>
        <dbReference type="EC" id="2.4.99.28"/>
    </reaction>
</comment>
<dbReference type="InterPro" id="IPR012338">
    <property type="entry name" value="Beta-lactam/transpept-like"/>
</dbReference>
<dbReference type="SUPFAM" id="SSF53955">
    <property type="entry name" value="Lysozyme-like"/>
    <property type="match status" value="1"/>
</dbReference>
<reference evidence="13 14" key="1">
    <citation type="submission" date="2020-07" db="EMBL/GenBank/DDBJ databases">
        <title>MOT database genomes.</title>
        <authorList>
            <person name="Joseph S."/>
            <person name="Aduse-Opoku J."/>
            <person name="Hashim A."/>
            <person name="Wade W."/>
            <person name="Curtis M."/>
        </authorList>
    </citation>
    <scope>NUCLEOTIDE SEQUENCE [LARGE SCALE GENOMIC DNA]</scope>
    <source>
        <strain evidence="13 14">CIP 106318</strain>
    </source>
</reference>
<feature type="region of interest" description="Disordered" evidence="9">
    <location>
        <begin position="698"/>
        <end position="726"/>
    </location>
</feature>
<dbReference type="PANTHER" id="PTHR32282">
    <property type="entry name" value="BINDING PROTEIN TRANSPEPTIDASE, PUTATIVE-RELATED"/>
    <property type="match status" value="1"/>
</dbReference>
<keyword evidence="2" id="KW-0645">Protease</keyword>
<dbReference type="EMBL" id="JACBYF010000001">
    <property type="protein sequence ID" value="NYS46709.1"/>
    <property type="molecule type" value="Genomic_DNA"/>
</dbReference>
<gene>
    <name evidence="13" type="ORF">HZY85_00675</name>
</gene>
<keyword evidence="4" id="KW-0808">Transferase</keyword>
<dbReference type="InterPro" id="IPR001460">
    <property type="entry name" value="PCN-bd_Tpept"/>
</dbReference>
<evidence type="ECO:0000259" key="11">
    <source>
        <dbReference type="Pfam" id="PF00905"/>
    </source>
</evidence>
<feature type="domain" description="Glycosyl transferase family 51" evidence="12">
    <location>
        <begin position="57"/>
        <end position="231"/>
    </location>
</feature>
<dbReference type="InterPro" id="IPR001264">
    <property type="entry name" value="Glyco_trans_51"/>
</dbReference>
<keyword evidence="10" id="KW-1133">Transmembrane helix</keyword>
<dbReference type="RefSeq" id="WP_179939828.1">
    <property type="nucleotide sequence ID" value="NZ_JACBYF010000001.1"/>
</dbReference>
<keyword evidence="10" id="KW-0812">Transmembrane</keyword>
<keyword evidence="1" id="KW-0121">Carboxypeptidase</keyword>
<dbReference type="Pfam" id="PF00912">
    <property type="entry name" value="Transgly"/>
    <property type="match status" value="1"/>
</dbReference>
<dbReference type="InterPro" id="IPR023346">
    <property type="entry name" value="Lysozyme-like_dom_sf"/>
</dbReference>
<evidence type="ECO:0000256" key="4">
    <source>
        <dbReference type="ARBA" id="ARBA00022679"/>
    </source>
</evidence>
<dbReference type="Gene3D" id="3.40.710.10">
    <property type="entry name" value="DD-peptidase/beta-lactamase superfamily"/>
    <property type="match status" value="1"/>
</dbReference>
<sequence length="726" mass="81375">MKKFNLLKKISAFIFFFITLISIFIISFLIFELKSIPDINKENLSDSITSRIYDKDNNLVATIGNERREFIDYNDIPKSVVDAVLSVEDSRFESHIGLDPKRIIKALIVNVSAGASLEGGSTITQQVIKTSLLTSKKTYDRKIQEALLSLELEAKYTKEDILEMYLNKIFYSDNQYGIKSASKYFYNKDLSELTLPQVALLAGLPQQPTYYNPYDNMDAAKNRRDTVLYAMYNNNKITAEEYNEYINVPIDDGLVLRNKEERMLSSISNSKYGAYIDFVVKEVKNLPVFSDEKDPFSLGLNIYTNLDGDLQEHVQNMLDTEAYPYVPHASQSAITILDTKTGLLKSIGGGKNYKYGGFNYALDSKLQPGSAIKPIFDYAPGIEYYGWDSLTTFLDTPYLISGTNHYIQNWDRLYHGNVTMRKALAMSYNIPAVRAFERLGYERSKHFANKLGIDLTTGAPTAAIGGNVDTVSPVQLAGAFAAFGNKGYYNKPSSLIKIVDRSGNEVSNIKEFPKKAMNESTAFIITDMLKDVLSYSGTSPLAAVPGYDIAAKSGSTTFDEKLALFYNIDVINATKDSWLVGYTTDNTVAVWQGADSVDSAEKALSTINTQATQRIFAHIMKIAHGDKIPEKFSVPNTVELLGGVYYPKDRSLDTDHMYVGTELDSVYQAKKSEKIRENRMLLSVTNIRERILPDKKSNETIMNNNNTNNNTNNKVNNTGVVSRRNN</sequence>
<evidence type="ECO:0000256" key="6">
    <source>
        <dbReference type="ARBA" id="ARBA00023268"/>
    </source>
</evidence>
<evidence type="ECO:0000313" key="14">
    <source>
        <dbReference type="Proteomes" id="UP000531840"/>
    </source>
</evidence>
<keyword evidence="10" id="KW-0472">Membrane</keyword>
<dbReference type="Proteomes" id="UP000531840">
    <property type="component" value="Unassembled WGS sequence"/>
</dbReference>
<evidence type="ECO:0000256" key="1">
    <source>
        <dbReference type="ARBA" id="ARBA00022645"/>
    </source>
</evidence>
<name>A0ABX2SZZ1_9BACL</name>
<dbReference type="NCBIfam" id="TIGR02074">
    <property type="entry name" value="PBP_1a_fam"/>
    <property type="match status" value="1"/>
</dbReference>
<keyword evidence="3" id="KW-0328">Glycosyltransferase</keyword>
<keyword evidence="6" id="KW-0511">Multifunctional enzyme</keyword>
<dbReference type="PANTHER" id="PTHR32282:SF29">
    <property type="entry name" value="PENICILLIN-BINDING PROTEIN 1A"/>
    <property type="match status" value="1"/>
</dbReference>
<dbReference type="InterPro" id="IPR050396">
    <property type="entry name" value="Glycosyltr_51/Transpeptidase"/>
</dbReference>
<evidence type="ECO:0000256" key="9">
    <source>
        <dbReference type="SAM" id="MobiDB-lite"/>
    </source>
</evidence>
<dbReference type="InterPro" id="IPR036950">
    <property type="entry name" value="PBP_transglycosylase"/>
</dbReference>
<dbReference type="Pfam" id="PF00905">
    <property type="entry name" value="Transpeptidase"/>
    <property type="match status" value="1"/>
</dbReference>
<keyword evidence="5" id="KW-0378">Hydrolase</keyword>
<keyword evidence="14" id="KW-1185">Reference proteome</keyword>
<feature type="transmembrane region" description="Helical" evidence="10">
    <location>
        <begin position="12"/>
        <end position="31"/>
    </location>
</feature>
<dbReference type="Gene3D" id="1.10.3810.10">
    <property type="entry name" value="Biosynthetic peptidoglycan transglycosylase-like"/>
    <property type="match status" value="1"/>
</dbReference>
<feature type="domain" description="Penicillin-binding protein transpeptidase" evidence="11">
    <location>
        <begin position="333"/>
        <end position="621"/>
    </location>
</feature>
<evidence type="ECO:0000256" key="2">
    <source>
        <dbReference type="ARBA" id="ARBA00022670"/>
    </source>
</evidence>
<organism evidence="13 14">
    <name type="scientific">Gemelliphila palaticanis</name>
    <dbReference type="NCBI Taxonomy" id="81950"/>
    <lineage>
        <taxon>Bacteria</taxon>
        <taxon>Bacillati</taxon>
        <taxon>Bacillota</taxon>
        <taxon>Bacilli</taxon>
        <taxon>Bacillales</taxon>
        <taxon>Gemellaceae</taxon>
        <taxon>Gemelliphila</taxon>
    </lineage>
</organism>
<dbReference type="SUPFAM" id="SSF56601">
    <property type="entry name" value="beta-lactamase/transpeptidase-like"/>
    <property type="match status" value="1"/>
</dbReference>
<accession>A0ABX2SZZ1</accession>